<dbReference type="InterPro" id="IPR002130">
    <property type="entry name" value="Cyclophilin-type_PPIase_dom"/>
</dbReference>
<proteinExistence type="predicted"/>
<dbReference type="SUPFAM" id="SSF50891">
    <property type="entry name" value="Cyclophilin-like"/>
    <property type="match status" value="1"/>
</dbReference>
<organism evidence="3 4">
    <name type="scientific">Drosophila virilis</name>
    <name type="common">Fruit fly</name>
    <dbReference type="NCBI Taxonomy" id="7244"/>
    <lineage>
        <taxon>Eukaryota</taxon>
        <taxon>Metazoa</taxon>
        <taxon>Ecdysozoa</taxon>
        <taxon>Arthropoda</taxon>
        <taxon>Hexapoda</taxon>
        <taxon>Insecta</taxon>
        <taxon>Pterygota</taxon>
        <taxon>Neoptera</taxon>
        <taxon>Endopterygota</taxon>
        <taxon>Diptera</taxon>
        <taxon>Brachycera</taxon>
        <taxon>Muscomorpha</taxon>
        <taxon>Ephydroidea</taxon>
        <taxon>Drosophilidae</taxon>
        <taxon>Drosophila</taxon>
    </lineage>
</organism>
<evidence type="ECO:0000313" key="4">
    <source>
        <dbReference type="Proteomes" id="UP000008792"/>
    </source>
</evidence>
<sequence>MYEFPRCVSPEERDNNSSEENPSKSEIKFKLPKVKTPKKNVAKKKRVMTVLEAARYEMWREHRHRLQDVVSDLDREPPSFQAVRLTGVNKLRDQAVNYMQRTKENIHMLLGLSQTMRTHGAIKPFRYESPNVMSAVPAIINNLEQMEQDNHDLGRRILEVVSEVDSGLKPDGNTNKEPTQPFTMPDQALAKYKPFNIKLPSTDKERWQLFRPRIYFDIYLKEARPLGRFVVQLYTEAAPVVVLQLVRACMCNMHNKFLIKRLFPGLWLDVELPTDNNAALHRPLEYDGKIIDHGVSNYVLSFSKTHLQGFRDNLSFSISFKPLQVVNGSRVGFGRVIKGSKIFECLQSYGTKNGTLSRGIICTSCGVL</sequence>
<keyword evidence="4" id="KW-1185">Reference proteome</keyword>
<dbReference type="EMBL" id="CH940659">
    <property type="protein sequence ID" value="KRF85749.1"/>
    <property type="molecule type" value="Genomic_DNA"/>
</dbReference>
<name>A0A0Q9WZ37_DROVI</name>
<dbReference type="Gene3D" id="2.40.100.10">
    <property type="entry name" value="Cyclophilin-like"/>
    <property type="match status" value="1"/>
</dbReference>
<protein>
    <recommendedName>
        <fullName evidence="2">PPIase cyclophilin-type domain-containing protein</fullName>
    </recommendedName>
</protein>
<feature type="region of interest" description="Disordered" evidence="1">
    <location>
        <begin position="1"/>
        <end position="31"/>
    </location>
</feature>
<dbReference type="STRING" id="7244.A0A0Q9WZ37"/>
<dbReference type="InterPro" id="IPR029000">
    <property type="entry name" value="Cyclophilin-like_dom_sf"/>
</dbReference>
<dbReference type="Proteomes" id="UP000008792">
    <property type="component" value="Unassembled WGS sequence"/>
</dbReference>
<dbReference type="KEGG" id="dvi:26530875"/>
<accession>A0A0Q9WZ37</accession>
<gene>
    <name evidence="3" type="primary">Dvir\GJ26105</name>
    <name evidence="3" type="ORF">Dvir_GJ26105</name>
</gene>
<reference evidence="3 4" key="1">
    <citation type="journal article" date="2007" name="Nature">
        <title>Evolution of genes and genomes on the Drosophila phylogeny.</title>
        <authorList>
            <consortium name="Drosophila 12 Genomes Consortium"/>
            <person name="Clark A.G."/>
            <person name="Eisen M.B."/>
            <person name="Smith D.R."/>
            <person name="Bergman C.M."/>
            <person name="Oliver B."/>
            <person name="Markow T.A."/>
            <person name="Kaufman T.C."/>
            <person name="Kellis M."/>
            <person name="Gelbart W."/>
            <person name="Iyer V.N."/>
            <person name="Pollard D.A."/>
            <person name="Sackton T.B."/>
            <person name="Larracuente A.M."/>
            <person name="Singh N.D."/>
            <person name="Abad J.P."/>
            <person name="Abt D.N."/>
            <person name="Adryan B."/>
            <person name="Aguade M."/>
            <person name="Akashi H."/>
            <person name="Anderson W.W."/>
            <person name="Aquadro C.F."/>
            <person name="Ardell D.H."/>
            <person name="Arguello R."/>
            <person name="Artieri C.G."/>
            <person name="Barbash D.A."/>
            <person name="Barker D."/>
            <person name="Barsanti P."/>
            <person name="Batterham P."/>
            <person name="Batzoglou S."/>
            <person name="Begun D."/>
            <person name="Bhutkar A."/>
            <person name="Blanco E."/>
            <person name="Bosak S.A."/>
            <person name="Bradley R.K."/>
            <person name="Brand A.D."/>
            <person name="Brent M.R."/>
            <person name="Brooks A.N."/>
            <person name="Brown R.H."/>
            <person name="Butlin R.K."/>
            <person name="Caggese C."/>
            <person name="Calvi B.R."/>
            <person name="Bernardo de Carvalho A."/>
            <person name="Caspi A."/>
            <person name="Castrezana S."/>
            <person name="Celniker S.E."/>
            <person name="Chang J.L."/>
            <person name="Chapple C."/>
            <person name="Chatterji S."/>
            <person name="Chinwalla A."/>
            <person name="Civetta A."/>
            <person name="Clifton S.W."/>
            <person name="Comeron J.M."/>
            <person name="Costello J.C."/>
            <person name="Coyne J.A."/>
            <person name="Daub J."/>
            <person name="David R.G."/>
            <person name="Delcher A.L."/>
            <person name="Delehaunty K."/>
            <person name="Do C.B."/>
            <person name="Ebling H."/>
            <person name="Edwards K."/>
            <person name="Eickbush T."/>
            <person name="Evans J.D."/>
            <person name="Filipski A."/>
            <person name="Findeiss S."/>
            <person name="Freyhult E."/>
            <person name="Fulton L."/>
            <person name="Fulton R."/>
            <person name="Garcia A.C."/>
            <person name="Gardiner A."/>
            <person name="Garfield D.A."/>
            <person name="Garvin B.E."/>
            <person name="Gibson G."/>
            <person name="Gilbert D."/>
            <person name="Gnerre S."/>
            <person name="Godfrey J."/>
            <person name="Good R."/>
            <person name="Gotea V."/>
            <person name="Gravely B."/>
            <person name="Greenberg A.J."/>
            <person name="Griffiths-Jones S."/>
            <person name="Gross S."/>
            <person name="Guigo R."/>
            <person name="Gustafson E.A."/>
            <person name="Haerty W."/>
            <person name="Hahn M.W."/>
            <person name="Halligan D.L."/>
            <person name="Halpern A.L."/>
            <person name="Halter G.M."/>
            <person name="Han M.V."/>
            <person name="Heger A."/>
            <person name="Hillier L."/>
            <person name="Hinrichs A.S."/>
            <person name="Holmes I."/>
            <person name="Hoskins R.A."/>
            <person name="Hubisz M.J."/>
            <person name="Hultmark D."/>
            <person name="Huntley M.A."/>
            <person name="Jaffe D.B."/>
            <person name="Jagadeeshan S."/>
            <person name="Jeck W.R."/>
            <person name="Johnson J."/>
            <person name="Jones C.D."/>
            <person name="Jordan W.C."/>
            <person name="Karpen G.H."/>
            <person name="Kataoka E."/>
            <person name="Keightley P.D."/>
            <person name="Kheradpour P."/>
            <person name="Kirkness E.F."/>
            <person name="Koerich L.B."/>
            <person name="Kristiansen K."/>
            <person name="Kudrna D."/>
            <person name="Kulathinal R.J."/>
            <person name="Kumar S."/>
            <person name="Kwok R."/>
            <person name="Lander E."/>
            <person name="Langley C.H."/>
            <person name="Lapoint R."/>
            <person name="Lazzaro B.P."/>
            <person name="Lee S.J."/>
            <person name="Levesque L."/>
            <person name="Li R."/>
            <person name="Lin C.F."/>
            <person name="Lin M.F."/>
            <person name="Lindblad-Toh K."/>
            <person name="Llopart A."/>
            <person name="Long M."/>
            <person name="Low L."/>
            <person name="Lozovsky E."/>
            <person name="Lu J."/>
            <person name="Luo M."/>
            <person name="Machado C.A."/>
            <person name="Makalowski W."/>
            <person name="Marzo M."/>
            <person name="Matsuda M."/>
            <person name="Matzkin L."/>
            <person name="McAllister B."/>
            <person name="McBride C.S."/>
            <person name="McKernan B."/>
            <person name="McKernan K."/>
            <person name="Mendez-Lago M."/>
            <person name="Minx P."/>
            <person name="Mollenhauer M.U."/>
            <person name="Montooth K."/>
            <person name="Mount S.M."/>
            <person name="Mu X."/>
            <person name="Myers E."/>
            <person name="Negre B."/>
            <person name="Newfeld S."/>
            <person name="Nielsen R."/>
            <person name="Noor M.A."/>
            <person name="O'Grady P."/>
            <person name="Pachter L."/>
            <person name="Papaceit M."/>
            <person name="Parisi M.J."/>
            <person name="Parisi M."/>
            <person name="Parts L."/>
            <person name="Pedersen J.S."/>
            <person name="Pesole G."/>
            <person name="Phillippy A.M."/>
            <person name="Ponting C.P."/>
            <person name="Pop M."/>
            <person name="Porcelli D."/>
            <person name="Powell J.R."/>
            <person name="Prohaska S."/>
            <person name="Pruitt K."/>
            <person name="Puig M."/>
            <person name="Quesneville H."/>
            <person name="Ram K.R."/>
            <person name="Rand D."/>
            <person name="Rasmussen M.D."/>
            <person name="Reed L.K."/>
            <person name="Reenan R."/>
            <person name="Reily A."/>
            <person name="Remington K.A."/>
            <person name="Rieger T.T."/>
            <person name="Ritchie M.G."/>
            <person name="Robin C."/>
            <person name="Rogers Y.H."/>
            <person name="Rohde C."/>
            <person name="Rozas J."/>
            <person name="Rubenfield M.J."/>
            <person name="Ruiz A."/>
            <person name="Russo S."/>
            <person name="Salzberg S.L."/>
            <person name="Sanchez-Gracia A."/>
            <person name="Saranga D.J."/>
            <person name="Sato H."/>
            <person name="Schaeffer S.W."/>
            <person name="Schatz M.C."/>
            <person name="Schlenke T."/>
            <person name="Schwartz R."/>
            <person name="Segarra C."/>
            <person name="Singh R.S."/>
            <person name="Sirot L."/>
            <person name="Sirota M."/>
            <person name="Sisneros N.B."/>
            <person name="Smith C.D."/>
            <person name="Smith T.F."/>
            <person name="Spieth J."/>
            <person name="Stage D.E."/>
            <person name="Stark A."/>
            <person name="Stephan W."/>
            <person name="Strausberg R.L."/>
            <person name="Strempel S."/>
            <person name="Sturgill D."/>
            <person name="Sutton G."/>
            <person name="Sutton G.G."/>
            <person name="Tao W."/>
            <person name="Teichmann S."/>
            <person name="Tobari Y.N."/>
            <person name="Tomimura Y."/>
            <person name="Tsolas J.M."/>
            <person name="Valente V.L."/>
            <person name="Venter E."/>
            <person name="Venter J.C."/>
            <person name="Vicario S."/>
            <person name="Vieira F.G."/>
            <person name="Vilella A.J."/>
            <person name="Villasante A."/>
            <person name="Walenz B."/>
            <person name="Wang J."/>
            <person name="Wasserman M."/>
            <person name="Watts T."/>
            <person name="Wilson D."/>
            <person name="Wilson R.K."/>
            <person name="Wing R.A."/>
            <person name="Wolfner M.F."/>
            <person name="Wong A."/>
            <person name="Wong G.K."/>
            <person name="Wu C.I."/>
            <person name="Wu G."/>
            <person name="Yamamoto D."/>
            <person name="Yang H.P."/>
            <person name="Yang S.P."/>
            <person name="Yorke J.A."/>
            <person name="Yoshida K."/>
            <person name="Zdobnov E."/>
            <person name="Zhang P."/>
            <person name="Zhang Y."/>
            <person name="Zimin A.V."/>
            <person name="Baldwin J."/>
            <person name="Abdouelleil A."/>
            <person name="Abdulkadir J."/>
            <person name="Abebe A."/>
            <person name="Abera B."/>
            <person name="Abreu J."/>
            <person name="Acer S.C."/>
            <person name="Aftuck L."/>
            <person name="Alexander A."/>
            <person name="An P."/>
            <person name="Anderson E."/>
            <person name="Anderson S."/>
            <person name="Arachi H."/>
            <person name="Azer M."/>
            <person name="Bachantsang P."/>
            <person name="Barry A."/>
            <person name="Bayul T."/>
            <person name="Berlin A."/>
            <person name="Bessette D."/>
            <person name="Bloom T."/>
            <person name="Blye J."/>
            <person name="Boguslavskiy L."/>
            <person name="Bonnet C."/>
            <person name="Boukhgalter B."/>
            <person name="Bourzgui I."/>
            <person name="Brown A."/>
            <person name="Cahill P."/>
            <person name="Channer S."/>
            <person name="Cheshatsang Y."/>
            <person name="Chuda L."/>
            <person name="Citroen M."/>
            <person name="Collymore A."/>
            <person name="Cooke P."/>
            <person name="Costello M."/>
            <person name="D'Aco K."/>
            <person name="Daza R."/>
            <person name="De Haan G."/>
            <person name="DeGray S."/>
            <person name="DeMaso C."/>
            <person name="Dhargay N."/>
            <person name="Dooley K."/>
            <person name="Dooley E."/>
            <person name="Doricent M."/>
            <person name="Dorje P."/>
            <person name="Dorjee K."/>
            <person name="Dupes A."/>
            <person name="Elong R."/>
            <person name="Falk J."/>
            <person name="Farina A."/>
            <person name="Faro S."/>
            <person name="Ferguson D."/>
            <person name="Fisher S."/>
            <person name="Foley C.D."/>
            <person name="Franke A."/>
            <person name="Friedrich D."/>
            <person name="Gadbois L."/>
            <person name="Gearin G."/>
            <person name="Gearin C.R."/>
            <person name="Giannoukos G."/>
            <person name="Goode T."/>
            <person name="Graham J."/>
            <person name="Grandbois E."/>
            <person name="Grewal S."/>
            <person name="Gyaltsen K."/>
            <person name="Hafez N."/>
            <person name="Hagos B."/>
            <person name="Hall J."/>
            <person name="Henson C."/>
            <person name="Hollinger A."/>
            <person name="Honan T."/>
            <person name="Huard M.D."/>
            <person name="Hughes L."/>
            <person name="Hurhula B."/>
            <person name="Husby M.E."/>
            <person name="Kamat A."/>
            <person name="Kanga B."/>
            <person name="Kashin S."/>
            <person name="Khazanovich D."/>
            <person name="Kisner P."/>
            <person name="Lance K."/>
            <person name="Lara M."/>
            <person name="Lee W."/>
            <person name="Lennon N."/>
            <person name="Letendre F."/>
            <person name="LeVine R."/>
            <person name="Lipovsky A."/>
            <person name="Liu X."/>
            <person name="Liu J."/>
            <person name="Liu S."/>
            <person name="Lokyitsang T."/>
            <person name="Lokyitsang Y."/>
            <person name="Lubonja R."/>
            <person name="Lui A."/>
            <person name="MacDonald P."/>
            <person name="Magnisalis V."/>
            <person name="Maru K."/>
            <person name="Matthews C."/>
            <person name="McCusker W."/>
            <person name="McDonough S."/>
            <person name="Mehta T."/>
            <person name="Meldrim J."/>
            <person name="Meneus L."/>
            <person name="Mihai O."/>
            <person name="Mihalev A."/>
            <person name="Mihova T."/>
            <person name="Mittelman R."/>
            <person name="Mlenga V."/>
            <person name="Montmayeur A."/>
            <person name="Mulrain L."/>
            <person name="Navidi A."/>
            <person name="Naylor J."/>
            <person name="Negash T."/>
            <person name="Nguyen T."/>
            <person name="Nguyen N."/>
            <person name="Nicol R."/>
            <person name="Norbu C."/>
            <person name="Norbu N."/>
            <person name="Novod N."/>
            <person name="O'Neill B."/>
            <person name="Osman S."/>
            <person name="Markiewicz E."/>
            <person name="Oyono O.L."/>
            <person name="Patti C."/>
            <person name="Phunkhang P."/>
            <person name="Pierre F."/>
            <person name="Priest M."/>
            <person name="Raghuraman S."/>
            <person name="Rege F."/>
            <person name="Reyes R."/>
            <person name="Rise C."/>
            <person name="Rogov P."/>
            <person name="Ross K."/>
            <person name="Ryan E."/>
            <person name="Settipalli S."/>
            <person name="Shea T."/>
            <person name="Sherpa N."/>
            <person name="Shi L."/>
            <person name="Shih D."/>
            <person name="Sparrow T."/>
            <person name="Spaulding J."/>
            <person name="Stalker J."/>
            <person name="Stange-Thomann N."/>
            <person name="Stavropoulos S."/>
            <person name="Stone C."/>
            <person name="Strader C."/>
            <person name="Tesfaye S."/>
            <person name="Thomson T."/>
            <person name="Thoulutsang Y."/>
            <person name="Thoulutsang D."/>
            <person name="Topham K."/>
            <person name="Topping I."/>
            <person name="Tsamla T."/>
            <person name="Vassiliev H."/>
            <person name="Vo A."/>
            <person name="Wangchuk T."/>
            <person name="Wangdi T."/>
            <person name="Weiand M."/>
            <person name="Wilkinson J."/>
            <person name="Wilson A."/>
            <person name="Yadav S."/>
            <person name="Young G."/>
            <person name="Yu Q."/>
            <person name="Zembek L."/>
            <person name="Zhong D."/>
            <person name="Zimmer A."/>
            <person name="Zwirko Z."/>
            <person name="Jaffe D.B."/>
            <person name="Alvarez P."/>
            <person name="Brockman W."/>
            <person name="Butler J."/>
            <person name="Chin C."/>
            <person name="Gnerre S."/>
            <person name="Grabherr M."/>
            <person name="Kleber M."/>
            <person name="Mauceli E."/>
            <person name="MacCallum I."/>
        </authorList>
    </citation>
    <scope>NUCLEOTIDE SEQUENCE [LARGE SCALE GENOMIC DNA]</scope>
    <source>
        <strain evidence="4">Tucson 15010-1051.87</strain>
    </source>
</reference>
<dbReference type="AlphaFoldDB" id="A0A0Q9WZ37"/>
<evidence type="ECO:0000256" key="1">
    <source>
        <dbReference type="SAM" id="MobiDB-lite"/>
    </source>
</evidence>
<dbReference type="InParanoid" id="A0A0Q9WZ37"/>
<dbReference type="SMR" id="A0A0Q9WZ37"/>
<feature type="domain" description="PPIase cyclophilin-type" evidence="2">
    <location>
        <begin position="222"/>
        <end position="365"/>
    </location>
</feature>
<feature type="compositionally biased region" description="Basic and acidic residues" evidence="1">
    <location>
        <begin position="9"/>
        <end position="29"/>
    </location>
</feature>
<evidence type="ECO:0000259" key="2">
    <source>
        <dbReference type="Pfam" id="PF00160"/>
    </source>
</evidence>
<dbReference type="GO" id="GO:0003755">
    <property type="term" value="F:peptidyl-prolyl cis-trans isomerase activity"/>
    <property type="evidence" value="ECO:0007669"/>
    <property type="project" value="InterPro"/>
</dbReference>
<dbReference type="OrthoDB" id="193499at2759"/>
<evidence type="ECO:0000313" key="3">
    <source>
        <dbReference type="EMBL" id="KRF85749.1"/>
    </source>
</evidence>
<dbReference type="Pfam" id="PF00160">
    <property type="entry name" value="Pro_isomerase"/>
    <property type="match status" value="1"/>
</dbReference>